<keyword evidence="3" id="KW-1185">Reference proteome</keyword>
<organism evidence="2 3">
    <name type="scientific">Jannaschia rubra</name>
    <dbReference type="NCBI Taxonomy" id="282197"/>
    <lineage>
        <taxon>Bacteria</taxon>
        <taxon>Pseudomonadati</taxon>
        <taxon>Pseudomonadota</taxon>
        <taxon>Alphaproteobacteria</taxon>
        <taxon>Rhodobacterales</taxon>
        <taxon>Roseobacteraceae</taxon>
        <taxon>Jannaschia</taxon>
    </lineage>
</organism>
<accession>A0A0M6XSA7</accession>
<dbReference type="EMBL" id="CXPG01000017">
    <property type="protein sequence ID" value="CTQ33071.1"/>
    <property type="molecule type" value="Genomic_DNA"/>
</dbReference>
<proteinExistence type="predicted"/>
<evidence type="ECO:0000313" key="2">
    <source>
        <dbReference type="EMBL" id="CTQ33071.1"/>
    </source>
</evidence>
<sequence length="49" mass="5313">MFAGKVQVVREQHRMSLDTTPAKSRVRRGRAATKPPACARGKSAKSSVC</sequence>
<evidence type="ECO:0000313" key="3">
    <source>
        <dbReference type="Proteomes" id="UP000048908"/>
    </source>
</evidence>
<evidence type="ECO:0000256" key="1">
    <source>
        <dbReference type="SAM" id="MobiDB-lite"/>
    </source>
</evidence>
<dbReference type="Proteomes" id="UP000048908">
    <property type="component" value="Unassembled WGS sequence"/>
</dbReference>
<protein>
    <submittedName>
        <fullName evidence="2">Uncharacterized protein</fullName>
    </submittedName>
</protein>
<dbReference type="AlphaFoldDB" id="A0A0M6XSA7"/>
<reference evidence="2 3" key="1">
    <citation type="submission" date="2015-07" db="EMBL/GenBank/DDBJ databases">
        <authorList>
            <person name="Noorani M."/>
        </authorList>
    </citation>
    <scope>NUCLEOTIDE SEQUENCE [LARGE SCALE GENOMIC DNA]</scope>
    <source>
        <strain evidence="2 3">CECT 5088</strain>
    </source>
</reference>
<gene>
    <name evidence="2" type="ORF">JAN5088_01847</name>
</gene>
<feature type="region of interest" description="Disordered" evidence="1">
    <location>
        <begin position="1"/>
        <end position="49"/>
    </location>
</feature>
<name>A0A0M6XSA7_9RHOB</name>